<dbReference type="SUPFAM" id="SSF55166">
    <property type="entry name" value="Hedgehog/DD-peptidase"/>
    <property type="match status" value="1"/>
</dbReference>
<dbReference type="InterPro" id="IPR009045">
    <property type="entry name" value="Zn_M74/Hedgehog-like"/>
</dbReference>
<name>A0A0F9K399_9ZZZZ</name>
<sequence>MKDLIKRARKYIQNLPGIPEQLGGNVTLYDPNAKISSHFKMYEVARSQLATRNNIDNTPSAEVLERAKLTAEHLLEPIRIHFGIPFVPNSWYRGEDVERKLCWNSFKSWARKRKLAINEESWEKYFARKSHPRGEAVDIEIPGISNDDLYQWVKDNILEFDQLIREFPKPGNPKSGWVHVSYRKGDNRKQVFTIG</sequence>
<organism evidence="1">
    <name type="scientific">marine sediment metagenome</name>
    <dbReference type="NCBI Taxonomy" id="412755"/>
    <lineage>
        <taxon>unclassified sequences</taxon>
        <taxon>metagenomes</taxon>
        <taxon>ecological metagenomes</taxon>
    </lineage>
</organism>
<accession>A0A0F9K399</accession>
<protein>
    <submittedName>
        <fullName evidence="1">Uncharacterized protein</fullName>
    </submittedName>
</protein>
<dbReference type="AlphaFoldDB" id="A0A0F9K399"/>
<dbReference type="EMBL" id="LAZR01008794">
    <property type="protein sequence ID" value="KKM76539.1"/>
    <property type="molecule type" value="Genomic_DNA"/>
</dbReference>
<proteinExistence type="predicted"/>
<comment type="caution">
    <text evidence="1">The sequence shown here is derived from an EMBL/GenBank/DDBJ whole genome shotgun (WGS) entry which is preliminary data.</text>
</comment>
<reference evidence="1" key="1">
    <citation type="journal article" date="2015" name="Nature">
        <title>Complex archaea that bridge the gap between prokaryotes and eukaryotes.</title>
        <authorList>
            <person name="Spang A."/>
            <person name="Saw J.H."/>
            <person name="Jorgensen S.L."/>
            <person name="Zaremba-Niedzwiedzka K."/>
            <person name="Martijn J."/>
            <person name="Lind A.E."/>
            <person name="van Eijk R."/>
            <person name="Schleper C."/>
            <person name="Guy L."/>
            <person name="Ettema T.J."/>
        </authorList>
    </citation>
    <scope>NUCLEOTIDE SEQUENCE</scope>
</reference>
<gene>
    <name evidence="1" type="ORF">LCGC14_1379090</name>
</gene>
<dbReference type="Gene3D" id="3.30.1380.10">
    <property type="match status" value="1"/>
</dbReference>
<evidence type="ECO:0000313" key="1">
    <source>
        <dbReference type="EMBL" id="KKM76539.1"/>
    </source>
</evidence>